<keyword evidence="3 4" id="KW-0732">Signal</keyword>
<comment type="caution">
    <text evidence="6">The sequence shown here is derived from an EMBL/GenBank/DDBJ whole genome shotgun (WGS) entry which is preliminary data.</text>
</comment>
<dbReference type="SUPFAM" id="SSF53822">
    <property type="entry name" value="Periplasmic binding protein-like I"/>
    <property type="match status" value="1"/>
</dbReference>
<dbReference type="EMBL" id="QPJI01000008">
    <property type="protein sequence ID" value="RCW67668.1"/>
    <property type="molecule type" value="Genomic_DNA"/>
</dbReference>
<dbReference type="PANTHER" id="PTHR46847:SF1">
    <property type="entry name" value="D-ALLOSE-BINDING PERIPLASMIC PROTEIN-RELATED"/>
    <property type="match status" value="1"/>
</dbReference>
<proteinExistence type="inferred from homology"/>
<evidence type="ECO:0000259" key="5">
    <source>
        <dbReference type="Pfam" id="PF13407"/>
    </source>
</evidence>
<comment type="similarity">
    <text evidence="2">Belongs to the bacterial solute-binding protein 2 family.</text>
</comment>
<organism evidence="6 7">
    <name type="scientific">Marinobacter nauticus</name>
    <name type="common">Marinobacter hydrocarbonoclasticus</name>
    <name type="synonym">Marinobacter aquaeolei</name>
    <dbReference type="NCBI Taxonomy" id="2743"/>
    <lineage>
        <taxon>Bacteria</taxon>
        <taxon>Pseudomonadati</taxon>
        <taxon>Pseudomonadota</taxon>
        <taxon>Gammaproteobacteria</taxon>
        <taxon>Pseudomonadales</taxon>
        <taxon>Marinobacteraceae</taxon>
        <taxon>Marinobacter</taxon>
    </lineage>
</organism>
<sequence length="326" mass="35748">MKHSLVRVFRALPVVLILMLNPASDAAAQERTLAYLVPDIRIPFWDIMARGIHQKATELGYELSVHSADNLARRELEATVAAIDSGVDGIILSPTQSSAAVTVLKLAEQAGIPVVISDIGAKSDNYVSYIESDNDQGAYNLGELLVAALDEKGWMDGTVGIVAIPQKRANGKARTEGFMRALEEHGVSTAGIYQQADFSYRETYEFSRRLIQDNPQLRAIWLQGSNRYRGALDAIWESGKTGQILLICFDAEPEFLAMIRSGDLVAAGMQQPFLMGETAVEAMHRHLSGASVEKFQRLPVLPVHRGNLEQLLPTIQRNVLGNPSQP</sequence>
<dbReference type="GO" id="GO:0030246">
    <property type="term" value="F:carbohydrate binding"/>
    <property type="evidence" value="ECO:0007669"/>
    <property type="project" value="UniProtKB-ARBA"/>
</dbReference>
<evidence type="ECO:0000256" key="1">
    <source>
        <dbReference type="ARBA" id="ARBA00004196"/>
    </source>
</evidence>
<evidence type="ECO:0000256" key="4">
    <source>
        <dbReference type="SAM" id="SignalP"/>
    </source>
</evidence>
<evidence type="ECO:0000313" key="6">
    <source>
        <dbReference type="EMBL" id="RCW67668.1"/>
    </source>
</evidence>
<evidence type="ECO:0000256" key="3">
    <source>
        <dbReference type="ARBA" id="ARBA00022729"/>
    </source>
</evidence>
<evidence type="ECO:0000313" key="7">
    <source>
        <dbReference type="Proteomes" id="UP000253647"/>
    </source>
</evidence>
<dbReference type="Gene3D" id="3.40.50.2300">
    <property type="match status" value="2"/>
</dbReference>
<name>A0A368XKU9_MARNT</name>
<feature type="signal peptide" evidence="4">
    <location>
        <begin position="1"/>
        <end position="26"/>
    </location>
</feature>
<dbReference type="RefSeq" id="WP_114434604.1">
    <property type="nucleotide sequence ID" value="NZ_QPJI01000008.1"/>
</dbReference>
<reference evidence="6 7" key="1">
    <citation type="submission" date="2018-07" db="EMBL/GenBank/DDBJ databases">
        <title>Freshwater and sediment microbial communities from various areas in North America, analyzing microbe dynamics in response to fracking.</title>
        <authorList>
            <person name="Lamendella R."/>
        </authorList>
    </citation>
    <scope>NUCLEOTIDE SEQUENCE [LARGE SCALE GENOMIC DNA]</scope>
    <source>
        <strain evidence="6 7">105B</strain>
    </source>
</reference>
<accession>A0A368XKU9</accession>
<evidence type="ECO:0000256" key="2">
    <source>
        <dbReference type="ARBA" id="ARBA00007639"/>
    </source>
</evidence>
<feature type="chain" id="PRO_5016579116" evidence="4">
    <location>
        <begin position="27"/>
        <end position="326"/>
    </location>
</feature>
<dbReference type="PANTHER" id="PTHR46847">
    <property type="entry name" value="D-ALLOSE-BINDING PERIPLASMIC PROTEIN-RELATED"/>
    <property type="match status" value="1"/>
</dbReference>
<protein>
    <submittedName>
        <fullName evidence="6">Monosaccharide ABC transporter substrate-binding protein (CUT2 family)</fullName>
    </submittedName>
</protein>
<dbReference type="GO" id="GO:0030313">
    <property type="term" value="C:cell envelope"/>
    <property type="evidence" value="ECO:0007669"/>
    <property type="project" value="UniProtKB-SubCell"/>
</dbReference>
<dbReference type="InterPro" id="IPR028082">
    <property type="entry name" value="Peripla_BP_I"/>
</dbReference>
<comment type="subcellular location">
    <subcellularLocation>
        <location evidence="1">Cell envelope</location>
    </subcellularLocation>
</comment>
<dbReference type="AlphaFoldDB" id="A0A368XKU9"/>
<dbReference type="GO" id="GO:0055085">
    <property type="term" value="P:transmembrane transport"/>
    <property type="evidence" value="ECO:0007669"/>
    <property type="project" value="UniProtKB-ARBA"/>
</dbReference>
<dbReference type="InterPro" id="IPR025997">
    <property type="entry name" value="SBP_2_dom"/>
</dbReference>
<feature type="domain" description="Periplasmic binding protein" evidence="5">
    <location>
        <begin position="34"/>
        <end position="290"/>
    </location>
</feature>
<dbReference type="Proteomes" id="UP000253647">
    <property type="component" value="Unassembled WGS sequence"/>
</dbReference>
<gene>
    <name evidence="6" type="ORF">DET61_10824</name>
</gene>
<dbReference type="Pfam" id="PF13407">
    <property type="entry name" value="Peripla_BP_4"/>
    <property type="match status" value="1"/>
</dbReference>